<keyword evidence="2" id="KW-1185">Reference proteome</keyword>
<evidence type="ECO:0000313" key="2">
    <source>
        <dbReference type="Proteomes" id="UP000269591"/>
    </source>
</evidence>
<sequence>MAFTDVDSLKTFFGQSFADIGEGRGFEVVKMAVHDVLQNVLAVGYDVIINPSNDGERGGAVTGGLIVDSRMAIMAI</sequence>
<name>A0A3N0AZF2_9ACTN</name>
<dbReference type="AlphaFoldDB" id="A0A3N0AZF2"/>
<comment type="caution">
    <text evidence="1">The sequence shown here is derived from an EMBL/GenBank/DDBJ whole genome shotgun (WGS) entry which is preliminary data.</text>
</comment>
<proteinExistence type="predicted"/>
<accession>A0A3N0AZF2</accession>
<dbReference type="Proteomes" id="UP000269591">
    <property type="component" value="Unassembled WGS sequence"/>
</dbReference>
<gene>
    <name evidence="1" type="ORF">DMP06_05810</name>
</gene>
<organism evidence="1 2">
    <name type="scientific">Slackia equolifaciens</name>
    <dbReference type="NCBI Taxonomy" id="498718"/>
    <lineage>
        <taxon>Bacteria</taxon>
        <taxon>Bacillati</taxon>
        <taxon>Actinomycetota</taxon>
        <taxon>Coriobacteriia</taxon>
        <taxon>Eggerthellales</taxon>
        <taxon>Eggerthellaceae</taxon>
        <taxon>Slackia</taxon>
    </lineage>
</organism>
<protein>
    <submittedName>
        <fullName evidence="1">Uncharacterized protein</fullName>
    </submittedName>
</protein>
<evidence type="ECO:0000313" key="1">
    <source>
        <dbReference type="EMBL" id="RNL40252.1"/>
    </source>
</evidence>
<reference evidence="2" key="1">
    <citation type="submission" date="2018-05" db="EMBL/GenBank/DDBJ databases">
        <title>Genome Sequencing of selected type strains of the family Eggerthellaceae.</title>
        <authorList>
            <person name="Danylec N."/>
            <person name="Stoll D.A."/>
            <person name="Doetsch A."/>
            <person name="Huch M."/>
        </authorList>
    </citation>
    <scope>NUCLEOTIDE SEQUENCE [LARGE SCALE GENOMIC DNA]</scope>
    <source>
        <strain evidence="2">DSM 24851</strain>
    </source>
</reference>
<dbReference type="EMBL" id="QIBX01000008">
    <property type="protein sequence ID" value="RNL40252.1"/>
    <property type="molecule type" value="Genomic_DNA"/>
</dbReference>